<dbReference type="STRING" id="270498.CHK_0965"/>
<feature type="domain" description="CheW-like" evidence="1">
    <location>
        <begin position="15"/>
        <end position="155"/>
    </location>
</feature>
<dbReference type="SMART" id="SM00260">
    <property type="entry name" value="CheW"/>
    <property type="match status" value="1"/>
</dbReference>
<proteinExistence type="predicted"/>
<dbReference type="GO" id="GO:0007165">
    <property type="term" value="P:signal transduction"/>
    <property type="evidence" value="ECO:0007669"/>
    <property type="project" value="InterPro"/>
</dbReference>
<dbReference type="InterPro" id="IPR002545">
    <property type="entry name" value="CheW-lke_dom"/>
</dbReference>
<gene>
    <name evidence="2" type="ORF">CHK_0965</name>
</gene>
<dbReference type="EMBL" id="LAYJ01000076">
    <property type="protein sequence ID" value="KKI51473.1"/>
    <property type="molecule type" value="Genomic_DNA"/>
</dbReference>
<protein>
    <submittedName>
        <fullName evidence="2">Positive regulator of CheA protein activity (CheW)</fullName>
    </submittedName>
</protein>
<dbReference type="SUPFAM" id="SSF50341">
    <property type="entry name" value="CheW-like"/>
    <property type="match status" value="1"/>
</dbReference>
<dbReference type="Gene3D" id="2.40.50.180">
    <property type="entry name" value="CheA-289, Domain 4"/>
    <property type="match status" value="1"/>
</dbReference>
<dbReference type="RefSeq" id="WP_235843829.1">
    <property type="nucleotide sequence ID" value="NZ_CAUERS010000017.1"/>
</dbReference>
<keyword evidence="3" id="KW-1185">Reference proteome</keyword>
<dbReference type="Gene3D" id="2.30.30.40">
    <property type="entry name" value="SH3 Domains"/>
    <property type="match status" value="1"/>
</dbReference>
<dbReference type="GO" id="GO:0006935">
    <property type="term" value="P:chemotaxis"/>
    <property type="evidence" value="ECO:0007669"/>
    <property type="project" value="InterPro"/>
</dbReference>
<dbReference type="InterPro" id="IPR036061">
    <property type="entry name" value="CheW-like_dom_sf"/>
</dbReference>
<dbReference type="Proteomes" id="UP000034076">
    <property type="component" value="Unassembled WGS sequence"/>
</dbReference>
<dbReference type="PROSITE" id="PS50851">
    <property type="entry name" value="CHEW"/>
    <property type="match status" value="1"/>
</dbReference>
<accession>A0A0M2NH44</accession>
<comment type="caution">
    <text evidence="2">The sequence shown here is derived from an EMBL/GenBank/DDBJ whole genome shotgun (WGS) entry which is preliminary data.</text>
</comment>
<dbReference type="PATRIC" id="fig|270498.16.peg.1164"/>
<dbReference type="PANTHER" id="PTHR22617:SF23">
    <property type="entry name" value="CHEMOTAXIS PROTEIN CHEW"/>
    <property type="match status" value="1"/>
</dbReference>
<reference evidence="2 3" key="1">
    <citation type="submission" date="2015-04" db="EMBL/GenBank/DDBJ databases">
        <title>Draft genome sequence of bacteremic isolate Catabacter hongkongensis type strain HKU16T.</title>
        <authorList>
            <person name="Lau S.K."/>
            <person name="Teng J.L."/>
            <person name="Huang Y."/>
            <person name="Curreem S.O."/>
            <person name="Tsui S.K."/>
            <person name="Woo P.C."/>
        </authorList>
    </citation>
    <scope>NUCLEOTIDE SEQUENCE [LARGE SCALE GENOMIC DNA]</scope>
    <source>
        <strain evidence="2 3">HKU16</strain>
    </source>
</reference>
<organism evidence="2 3">
    <name type="scientific">Christensenella hongkongensis</name>
    <dbReference type="NCBI Taxonomy" id="270498"/>
    <lineage>
        <taxon>Bacteria</taxon>
        <taxon>Bacillati</taxon>
        <taxon>Bacillota</taxon>
        <taxon>Clostridia</taxon>
        <taxon>Christensenellales</taxon>
        <taxon>Christensenellaceae</taxon>
        <taxon>Christensenella</taxon>
    </lineage>
</organism>
<dbReference type="Pfam" id="PF01584">
    <property type="entry name" value="CheW"/>
    <property type="match status" value="1"/>
</dbReference>
<name>A0A0M2NH44_9FIRM</name>
<dbReference type="PANTHER" id="PTHR22617">
    <property type="entry name" value="CHEMOTAXIS SENSOR HISTIDINE KINASE-RELATED"/>
    <property type="match status" value="1"/>
</dbReference>
<evidence type="ECO:0000259" key="1">
    <source>
        <dbReference type="PROSITE" id="PS50851"/>
    </source>
</evidence>
<dbReference type="GO" id="GO:0005829">
    <property type="term" value="C:cytosol"/>
    <property type="evidence" value="ECO:0007669"/>
    <property type="project" value="TreeGrafter"/>
</dbReference>
<evidence type="ECO:0000313" key="2">
    <source>
        <dbReference type="EMBL" id="KKI51473.1"/>
    </source>
</evidence>
<dbReference type="AlphaFoldDB" id="A0A0M2NH44"/>
<dbReference type="InterPro" id="IPR039315">
    <property type="entry name" value="CheW"/>
</dbReference>
<sequence>MDEQEMKQENEAENKEKYLTFFINGQCYGIPIALVIEIIGMQDVAEVPEFPPYLKGVINLRGLIIPLIDVNLRVGYEEKEYTDKTCVIVVNVNDMEIGLIVDEVNEVLDIDKSTINPPPHSTGAQADQYINGIAVQENKLILLMSCEKVIGDQDFE</sequence>
<evidence type="ECO:0000313" key="3">
    <source>
        <dbReference type="Proteomes" id="UP000034076"/>
    </source>
</evidence>